<sequence>MSAGAEDAGRMPGRLTAALIDACARAIGAADGYAGGIYLPSRTPGVLRLAVLAGLPGPLFRPWWRVHADSPFPVADAYRLGTRVVLPDATETMRRYPQFAAGLPFPFGSLYVPVPGASRTYGVLAVLRPAASDTAEVTAGVDRAEAAARDLGAVLDRS</sequence>
<evidence type="ECO:0000313" key="1">
    <source>
        <dbReference type="EMBL" id="UXI82293.1"/>
    </source>
</evidence>
<name>A0ABY6C3F8_9ACTN</name>
<gene>
    <name evidence="1" type="ORF">N6Q81_31680</name>
</gene>
<keyword evidence="2" id="KW-1185">Reference proteome</keyword>
<organism evidence="1 2">
    <name type="scientific">Streptomyces vinaceusdrappus</name>
    <dbReference type="NCBI Taxonomy" id="67376"/>
    <lineage>
        <taxon>Bacteria</taxon>
        <taxon>Bacillati</taxon>
        <taxon>Actinomycetota</taxon>
        <taxon>Actinomycetes</taxon>
        <taxon>Kitasatosporales</taxon>
        <taxon>Streptomycetaceae</taxon>
        <taxon>Streptomyces</taxon>
        <taxon>Streptomyces rochei group</taxon>
    </lineage>
</organism>
<dbReference type="Proteomes" id="UP001064390">
    <property type="component" value="Chromosome"/>
</dbReference>
<dbReference type="EMBL" id="CP104697">
    <property type="protein sequence ID" value="UXI82293.1"/>
    <property type="molecule type" value="Genomic_DNA"/>
</dbReference>
<dbReference type="SUPFAM" id="SSF55781">
    <property type="entry name" value="GAF domain-like"/>
    <property type="match status" value="1"/>
</dbReference>
<proteinExistence type="predicted"/>
<reference evidence="1" key="1">
    <citation type="submission" date="2022-09" db="EMBL/GenBank/DDBJ databases">
        <title>Streptomyces vinaceusdrappus strain AC-40.</title>
        <authorList>
            <person name="Sedeek A.M."/>
            <person name="Salah I."/>
            <person name="Kamel H.L."/>
            <person name="Soltan M.A."/>
            <person name="Elsayed T.R."/>
        </authorList>
    </citation>
    <scope>NUCLEOTIDE SEQUENCE</scope>
    <source>
        <strain evidence="1">AC-40</strain>
    </source>
</reference>
<feature type="non-terminal residue" evidence="1">
    <location>
        <position position="158"/>
    </location>
</feature>
<evidence type="ECO:0000313" key="2">
    <source>
        <dbReference type="Proteomes" id="UP001064390"/>
    </source>
</evidence>
<accession>A0ABY6C3F8</accession>
<protein>
    <submittedName>
        <fullName evidence="1">Diguanylate cyclase</fullName>
    </submittedName>
</protein>